<evidence type="ECO:0000313" key="3">
    <source>
        <dbReference type="EMBL" id="KAF9882506.1"/>
    </source>
</evidence>
<dbReference type="PRINTS" id="PR00081">
    <property type="entry name" value="GDHRDH"/>
</dbReference>
<keyword evidence="1" id="KW-0560">Oxidoreductase</keyword>
<keyword evidence="4" id="KW-1185">Reference proteome</keyword>
<evidence type="ECO:0000256" key="1">
    <source>
        <dbReference type="ARBA" id="ARBA00023002"/>
    </source>
</evidence>
<dbReference type="GO" id="GO:0016491">
    <property type="term" value="F:oxidoreductase activity"/>
    <property type="evidence" value="ECO:0007669"/>
    <property type="project" value="UniProtKB-KW"/>
</dbReference>
<reference evidence="3" key="1">
    <citation type="submission" date="2020-03" db="EMBL/GenBank/DDBJ databases">
        <authorList>
            <person name="He L."/>
        </authorList>
    </citation>
    <scope>NUCLEOTIDE SEQUENCE</scope>
    <source>
        <strain evidence="3">CkLH20</strain>
    </source>
</reference>
<evidence type="ECO:0000256" key="2">
    <source>
        <dbReference type="SAM" id="MobiDB-lite"/>
    </source>
</evidence>
<feature type="region of interest" description="Disordered" evidence="2">
    <location>
        <begin position="703"/>
        <end position="749"/>
    </location>
</feature>
<dbReference type="InterPro" id="IPR036291">
    <property type="entry name" value="NAD(P)-bd_dom_sf"/>
</dbReference>
<dbReference type="InterPro" id="IPR002347">
    <property type="entry name" value="SDR_fam"/>
</dbReference>
<proteinExistence type="predicted"/>
<comment type="caution">
    <text evidence="3">The sequence shown here is derived from an EMBL/GenBank/DDBJ whole genome shotgun (WGS) entry which is preliminary data.</text>
</comment>
<dbReference type="SUPFAM" id="SSF51735">
    <property type="entry name" value="NAD(P)-binding Rossmann-fold domains"/>
    <property type="match status" value="1"/>
</dbReference>
<dbReference type="AlphaFoldDB" id="A0A9P6IHM2"/>
<feature type="region of interest" description="Disordered" evidence="2">
    <location>
        <begin position="806"/>
        <end position="847"/>
    </location>
</feature>
<dbReference type="Proteomes" id="UP000781932">
    <property type="component" value="Unassembled WGS sequence"/>
</dbReference>
<accession>A0A9P6IHM2</accession>
<organism evidence="3 4">
    <name type="scientific">Colletotrichum karsti</name>
    <dbReference type="NCBI Taxonomy" id="1095194"/>
    <lineage>
        <taxon>Eukaryota</taxon>
        <taxon>Fungi</taxon>
        <taxon>Dikarya</taxon>
        <taxon>Ascomycota</taxon>
        <taxon>Pezizomycotina</taxon>
        <taxon>Sordariomycetes</taxon>
        <taxon>Hypocreomycetidae</taxon>
        <taxon>Glomerellales</taxon>
        <taxon>Glomerellaceae</taxon>
        <taxon>Colletotrichum</taxon>
        <taxon>Colletotrichum boninense species complex</taxon>
    </lineage>
</organism>
<dbReference type="GeneID" id="62156336"/>
<dbReference type="Gene3D" id="3.40.50.720">
    <property type="entry name" value="NAD(P)-binding Rossmann-like Domain"/>
    <property type="match status" value="1"/>
</dbReference>
<feature type="compositionally biased region" description="Low complexity" evidence="2">
    <location>
        <begin position="834"/>
        <end position="847"/>
    </location>
</feature>
<dbReference type="PANTHER" id="PTHR43157:SF31">
    <property type="entry name" value="PHOSPHATIDYLINOSITOL-GLYCAN BIOSYNTHESIS CLASS F PROTEIN"/>
    <property type="match status" value="1"/>
</dbReference>
<dbReference type="Pfam" id="PF00106">
    <property type="entry name" value="adh_short"/>
    <property type="match status" value="1"/>
</dbReference>
<dbReference type="OrthoDB" id="542013at2759"/>
<dbReference type="EMBL" id="JAATWM020000001">
    <property type="protein sequence ID" value="KAF9882506.1"/>
    <property type="molecule type" value="Genomic_DNA"/>
</dbReference>
<sequence>MVMLRLTAEQYRKLPILVDEWTCAGKTYVITGGNSGLGLETARHLVSASAATVVLAVRNLNAGEVAKADIETSTGRKGVIQTDIGTLVAKVRHLDLSTHTAVQVFAKQISQELDRIDGFVCNAGIMVDQWETFEGVESSIFVNVINTLFLGALMMPKLSESARNFGIKPTLVFIVSVLGYTVKAEMDKSRNGSVLDGLNDHKRANMDSRYALTKLVEECAVRQFAAQFPVDRTGVVITMVAPGLCTTGLGRDARTFTKIMHEAIRAMMARTAEVGSRTILHGLVVGEEGHGKLLSGCKVKEFWVPDWVSNDEGQHLQKSIWKELVAKLEQVQPGLMHRWFLDISDTLFPPQFCYKFDILKSIWVNCILVDEAYFHSTLAVSASYVDFFERKPTTSSKTLHHICEAYSLVNLKLSSPHAISDSAIAAVVTLTIYQQIHQQHSIGLVHLKGLHRMIELRGGIARLMEENRPLALKPLRLDLELAMQNGSPTMFHSGNVPVTTVLCQSSTVAKQLSTRPPGLPRIMLDLVVFTGILNERAKNGRSKLNPLDYTETLIALFYRLLDGEPFRRPPIASEGLYGDALCLAMLAFMTGLLPSYCRDNFNAQTGNVSLLLWILIKGIGEPGVQSAMAPKQLLSQNEVQPSIGNLDDWNREVRKAKGRIQTKVFSEGKKLKTTPEYLAASPSARDKMMQKIKERVNNDYKRANKHPSQLVKPVEAASTQSAEGAAKTPELPDGATAWSEGYRPKRRAAQVGSLRIKNLFDSLESGTTASELSASLEEAVMNLEESTTAQELRPPDEATPLATVLTASEERSSTDSASPSPAHRCPSPDESATVNVGNSSNRNDNNSRANYLERVHAFLNSGTHIMAILDHRVSLSPVRLDVCNAVWSIELYAEARHDQSGQSGWKSEFELSWVALDLVSAYWDRFPGGRDATLNLAVPGSTLCSKRVLVVLGHREVASRFELLVLYQGMGMGSLSWEWIQSLNSRFALDTRTLNDYWNSSGIREPMLSSYDATAESVVDLKSFPVWASDLN</sequence>
<dbReference type="PANTHER" id="PTHR43157">
    <property type="entry name" value="PHOSPHATIDYLINOSITOL-GLYCAN BIOSYNTHESIS CLASS F PROTEIN-RELATED"/>
    <property type="match status" value="1"/>
</dbReference>
<dbReference type="RefSeq" id="XP_038751967.1">
    <property type="nucleotide sequence ID" value="XM_038883262.1"/>
</dbReference>
<gene>
    <name evidence="3" type="ORF">CkaCkLH20_00542</name>
</gene>
<reference evidence="3" key="2">
    <citation type="submission" date="2020-11" db="EMBL/GenBank/DDBJ databases">
        <title>Whole genome sequencing of Colletotrichum sp.</title>
        <authorList>
            <person name="Li H."/>
        </authorList>
    </citation>
    <scope>NUCLEOTIDE SEQUENCE</scope>
    <source>
        <strain evidence="3">CkLH20</strain>
    </source>
</reference>
<evidence type="ECO:0000313" key="4">
    <source>
        <dbReference type="Proteomes" id="UP000781932"/>
    </source>
</evidence>
<name>A0A9P6IHM2_9PEZI</name>
<protein>
    <submittedName>
        <fullName evidence="3">Uncharacterized protein</fullName>
    </submittedName>
</protein>